<reference evidence="7 8" key="1">
    <citation type="submission" date="2015-10" db="EMBL/GenBank/DDBJ databases">
        <title>Candidatus Desulfofervidus auxilii, a hydrogenotrophic sulfate-reducing bacterium involved in the thermophilic anaerobic oxidation of methane.</title>
        <authorList>
            <person name="Krukenberg V."/>
            <person name="Richter M."/>
            <person name="Wegener G."/>
        </authorList>
    </citation>
    <scope>NUCLEOTIDE SEQUENCE [LARGE SCALE GENOMIC DNA]</scope>
    <source>
        <strain evidence="7 8">HS1</strain>
    </source>
</reference>
<dbReference type="OrthoDB" id="5397263at2"/>
<dbReference type="PANTHER" id="PTHR37481:SF1">
    <property type="entry name" value="LIPOPOLYSACCHARIDE EXPORT SYSTEM PROTEIN LPTC"/>
    <property type="match status" value="1"/>
</dbReference>
<dbReference type="GO" id="GO:0030288">
    <property type="term" value="C:outer membrane-bounded periplasmic space"/>
    <property type="evidence" value="ECO:0007669"/>
    <property type="project" value="TreeGrafter"/>
</dbReference>
<dbReference type="Gene3D" id="2.60.450.10">
    <property type="entry name" value="Lipopolysaccharide (LPS) transport protein A like domain"/>
    <property type="match status" value="1"/>
</dbReference>
<dbReference type="RefSeq" id="WP_156469481.1">
    <property type="nucleotide sequence ID" value="NZ_CP013015.1"/>
</dbReference>
<name>A0A7U4QMU5_DESA2</name>
<keyword evidence="8" id="KW-1185">Reference proteome</keyword>
<evidence type="ECO:0000313" key="8">
    <source>
        <dbReference type="Proteomes" id="UP000070560"/>
    </source>
</evidence>
<evidence type="ECO:0000256" key="1">
    <source>
        <dbReference type="ARBA" id="ARBA00022475"/>
    </source>
</evidence>
<keyword evidence="3 6" id="KW-0812">Transmembrane</keyword>
<evidence type="ECO:0000256" key="6">
    <source>
        <dbReference type="SAM" id="Phobius"/>
    </source>
</evidence>
<organism evidence="7 8">
    <name type="scientific">Desulfofervidus auxilii</name>
    <dbReference type="NCBI Taxonomy" id="1621989"/>
    <lineage>
        <taxon>Bacteria</taxon>
        <taxon>Pseudomonadati</taxon>
        <taxon>Thermodesulfobacteriota</taxon>
        <taxon>Candidatus Desulfofervidia</taxon>
        <taxon>Candidatus Desulfofervidales</taxon>
        <taxon>Candidatus Desulfofervidaceae</taxon>
        <taxon>Candidatus Desulfofervidus</taxon>
    </lineage>
</organism>
<gene>
    <name evidence="7" type="ORF">HS1_002470</name>
</gene>
<dbReference type="InterPro" id="IPR052363">
    <property type="entry name" value="LPS_export_LptC"/>
</dbReference>
<dbReference type="GO" id="GO:0005886">
    <property type="term" value="C:plasma membrane"/>
    <property type="evidence" value="ECO:0007669"/>
    <property type="project" value="InterPro"/>
</dbReference>
<evidence type="ECO:0000256" key="3">
    <source>
        <dbReference type="ARBA" id="ARBA00022692"/>
    </source>
</evidence>
<dbReference type="Proteomes" id="UP000070560">
    <property type="component" value="Chromosome"/>
</dbReference>
<keyword evidence="5 6" id="KW-0472">Membrane</keyword>
<dbReference type="InterPro" id="IPR010664">
    <property type="entry name" value="LipoPS_assembly_LptC-rel"/>
</dbReference>
<keyword evidence="1" id="KW-1003">Cell membrane</keyword>
<dbReference type="InterPro" id="IPR026265">
    <property type="entry name" value="LptC"/>
</dbReference>
<accession>A0A7U4QMU5</accession>
<proteinExistence type="predicted"/>
<protein>
    <recommendedName>
        <fullName evidence="9">LPS export ABC transporter periplasmic protein LptC</fullName>
    </recommendedName>
</protein>
<dbReference type="KEGG" id="daw:HS1_002470"/>
<dbReference type="GO" id="GO:0015221">
    <property type="term" value="F:lipopolysaccharide transmembrane transporter activity"/>
    <property type="evidence" value="ECO:0007669"/>
    <property type="project" value="InterPro"/>
</dbReference>
<dbReference type="EMBL" id="CP013015">
    <property type="protein sequence ID" value="AMM42252.1"/>
    <property type="molecule type" value="Genomic_DNA"/>
</dbReference>
<feature type="transmembrane region" description="Helical" evidence="6">
    <location>
        <begin position="6"/>
        <end position="26"/>
    </location>
</feature>
<evidence type="ECO:0000256" key="4">
    <source>
        <dbReference type="ARBA" id="ARBA00022989"/>
    </source>
</evidence>
<evidence type="ECO:0000256" key="2">
    <source>
        <dbReference type="ARBA" id="ARBA00022519"/>
    </source>
</evidence>
<dbReference type="GO" id="GO:0017089">
    <property type="term" value="F:glycolipid transfer activity"/>
    <property type="evidence" value="ECO:0007669"/>
    <property type="project" value="TreeGrafter"/>
</dbReference>
<evidence type="ECO:0000256" key="5">
    <source>
        <dbReference type="ARBA" id="ARBA00023136"/>
    </source>
</evidence>
<keyword evidence="2" id="KW-0997">Cell inner membrane</keyword>
<keyword evidence="4 6" id="KW-1133">Transmembrane helix</keyword>
<dbReference type="NCBIfam" id="TIGR04409">
    <property type="entry name" value="LptC_YrbK"/>
    <property type="match status" value="1"/>
</dbReference>
<dbReference type="AlphaFoldDB" id="A0A7U4QMU5"/>
<dbReference type="PANTHER" id="PTHR37481">
    <property type="entry name" value="LIPOPOLYSACCHARIDE EXPORT SYSTEM PROTEIN LPTC"/>
    <property type="match status" value="1"/>
</dbReference>
<evidence type="ECO:0000313" key="7">
    <source>
        <dbReference type="EMBL" id="AMM42252.1"/>
    </source>
</evidence>
<dbReference type="Pfam" id="PF06835">
    <property type="entry name" value="LptC"/>
    <property type="match status" value="1"/>
</dbReference>
<sequence length="181" mass="20824">MKSKFWCFLTIGLVINLVVIIGIYIYTRRPNSPHLRLSSFSHLKKVCYTEVKNGAKSWELVAEQVNMPQGQKVILKTIKTTFFSENNSPIYLTADQGEIDLNTKDIKLEGNVRIWQKDGYVFITSHLDYKNHQNLLFTDAPVKIKGNNILVIAKGMQYFIKENKFVLCQKVKTTFITSNDS</sequence>
<evidence type="ECO:0008006" key="9">
    <source>
        <dbReference type="Google" id="ProtNLM"/>
    </source>
</evidence>